<keyword evidence="2" id="KW-1185">Reference proteome</keyword>
<gene>
    <name evidence="1" type="ORF">SAMN05660835_00988</name>
</gene>
<dbReference type="RefSeq" id="WP_092128606.1">
    <property type="nucleotide sequence ID" value="NZ_FMYU01000006.1"/>
</dbReference>
<organism evidence="1 2">
    <name type="scientific">Desulfurella multipotens</name>
    <dbReference type="NCBI Taxonomy" id="79269"/>
    <lineage>
        <taxon>Bacteria</taxon>
        <taxon>Pseudomonadati</taxon>
        <taxon>Campylobacterota</taxon>
        <taxon>Desulfurellia</taxon>
        <taxon>Desulfurellales</taxon>
        <taxon>Desulfurellaceae</taxon>
        <taxon>Desulfurella</taxon>
    </lineage>
</organism>
<dbReference type="GO" id="GO:0019867">
    <property type="term" value="C:outer membrane"/>
    <property type="evidence" value="ECO:0007669"/>
    <property type="project" value="InterPro"/>
</dbReference>
<sequence length="177" mass="19756">MKLRFVLAFIIIDFLLASCGYHLSENYIYLPDNIRNVYIENPKNSTYEPNISIYLKKAIIDDLKLEPNISVVTNKSEAQAFLKTDIISYSAIPTAYTASGFASMYSCTITVKLSLTTKDGKKIISDKILTSSRSYSIPNINTNTISSIESAKLQATKYAISDMASLIREQLFMSSGF</sequence>
<evidence type="ECO:0000313" key="1">
    <source>
        <dbReference type="EMBL" id="SDC54614.1"/>
    </source>
</evidence>
<reference evidence="2" key="1">
    <citation type="submission" date="2016-10" db="EMBL/GenBank/DDBJ databases">
        <authorList>
            <person name="Varghese N."/>
            <person name="Submissions S."/>
        </authorList>
    </citation>
    <scope>NUCLEOTIDE SEQUENCE [LARGE SCALE GENOMIC DNA]</scope>
    <source>
        <strain evidence="2">DSM 8415</strain>
    </source>
</reference>
<dbReference type="Gene3D" id="3.30.160.150">
    <property type="entry name" value="Lipoprotein like domain"/>
    <property type="match status" value="1"/>
</dbReference>
<protein>
    <submittedName>
        <fullName evidence="1">Outer membrane lipoprotein LptE/RlpB (LPS assembly)</fullName>
    </submittedName>
</protein>
<name>A0A1G6MH56_9BACT</name>
<proteinExistence type="predicted"/>
<dbReference type="AlphaFoldDB" id="A0A1G6MH56"/>
<dbReference type="OrthoDB" id="5511003at2"/>
<dbReference type="InterPro" id="IPR007485">
    <property type="entry name" value="LPS_assembly_LptE"/>
</dbReference>
<evidence type="ECO:0000313" key="2">
    <source>
        <dbReference type="Proteomes" id="UP000199411"/>
    </source>
</evidence>
<dbReference type="GO" id="GO:0043165">
    <property type="term" value="P:Gram-negative-bacterium-type cell outer membrane assembly"/>
    <property type="evidence" value="ECO:0007669"/>
    <property type="project" value="InterPro"/>
</dbReference>
<dbReference type="Proteomes" id="UP000199411">
    <property type="component" value="Unassembled WGS sequence"/>
</dbReference>
<dbReference type="Pfam" id="PF04390">
    <property type="entry name" value="LptE"/>
    <property type="match status" value="1"/>
</dbReference>
<dbReference type="EMBL" id="FMYU01000006">
    <property type="protein sequence ID" value="SDC54614.1"/>
    <property type="molecule type" value="Genomic_DNA"/>
</dbReference>
<accession>A0A1G6MH56</accession>
<keyword evidence="1" id="KW-0449">Lipoprotein</keyword>